<dbReference type="EMBL" id="JAWWNJ010000038">
    <property type="protein sequence ID" value="KAK7021597.1"/>
    <property type="molecule type" value="Genomic_DNA"/>
</dbReference>
<sequence length="76" mass="8441">MFLAQSWIARLVDRPKLRYCAAKSAIYCCNMAKNSKTAEIWPTWQPNISGTTPAFAIIQVGGLLGFTNAIHWGIQV</sequence>
<reference evidence="1 2" key="1">
    <citation type="journal article" date="2024" name="J Genomics">
        <title>Draft genome sequencing and assembly of Favolaschia claudopus CIRM-BRFM 2984 isolated from oak limbs.</title>
        <authorList>
            <person name="Navarro D."/>
            <person name="Drula E."/>
            <person name="Chaduli D."/>
            <person name="Cazenave R."/>
            <person name="Ahrendt S."/>
            <person name="Wang J."/>
            <person name="Lipzen A."/>
            <person name="Daum C."/>
            <person name="Barry K."/>
            <person name="Grigoriev I.V."/>
            <person name="Favel A."/>
            <person name="Rosso M.N."/>
            <person name="Martin F."/>
        </authorList>
    </citation>
    <scope>NUCLEOTIDE SEQUENCE [LARGE SCALE GENOMIC DNA]</scope>
    <source>
        <strain evidence="1 2">CIRM-BRFM 2984</strain>
    </source>
</reference>
<dbReference type="AlphaFoldDB" id="A0AAW0B688"/>
<protein>
    <submittedName>
        <fullName evidence="1">Uncharacterized protein</fullName>
    </submittedName>
</protein>
<organism evidence="1 2">
    <name type="scientific">Favolaschia claudopus</name>
    <dbReference type="NCBI Taxonomy" id="2862362"/>
    <lineage>
        <taxon>Eukaryota</taxon>
        <taxon>Fungi</taxon>
        <taxon>Dikarya</taxon>
        <taxon>Basidiomycota</taxon>
        <taxon>Agaricomycotina</taxon>
        <taxon>Agaricomycetes</taxon>
        <taxon>Agaricomycetidae</taxon>
        <taxon>Agaricales</taxon>
        <taxon>Marasmiineae</taxon>
        <taxon>Mycenaceae</taxon>
        <taxon>Favolaschia</taxon>
    </lineage>
</organism>
<comment type="caution">
    <text evidence="1">The sequence shown here is derived from an EMBL/GenBank/DDBJ whole genome shotgun (WGS) entry which is preliminary data.</text>
</comment>
<dbReference type="Proteomes" id="UP001362999">
    <property type="component" value="Unassembled WGS sequence"/>
</dbReference>
<gene>
    <name evidence="1" type="ORF">R3P38DRAFT_3271383</name>
</gene>
<name>A0AAW0B688_9AGAR</name>
<accession>A0AAW0B688</accession>
<proteinExistence type="predicted"/>
<evidence type="ECO:0000313" key="1">
    <source>
        <dbReference type="EMBL" id="KAK7021597.1"/>
    </source>
</evidence>
<evidence type="ECO:0000313" key="2">
    <source>
        <dbReference type="Proteomes" id="UP001362999"/>
    </source>
</evidence>
<keyword evidence="2" id="KW-1185">Reference proteome</keyword>